<dbReference type="AlphaFoldDB" id="A0A448ZLY7"/>
<dbReference type="EMBL" id="CAACVS010000468">
    <property type="protein sequence ID" value="VEU42694.1"/>
    <property type="molecule type" value="Genomic_DNA"/>
</dbReference>
<dbReference type="GO" id="GO:0006508">
    <property type="term" value="P:proteolysis"/>
    <property type="evidence" value="ECO:0007669"/>
    <property type="project" value="InterPro"/>
</dbReference>
<dbReference type="PANTHER" id="PTHR33473:SF17">
    <property type="entry name" value="ATP-DEPENDENT CLP PROTEASE ADAPTER PROTEIN CLPS1, CHLOROPLASTIC"/>
    <property type="match status" value="1"/>
</dbReference>
<dbReference type="OrthoDB" id="2013930at2759"/>
<reference evidence="3 4" key="1">
    <citation type="submission" date="2019-01" db="EMBL/GenBank/DDBJ databases">
        <authorList>
            <person name="Ferrante I. M."/>
        </authorList>
    </citation>
    <scope>NUCLEOTIDE SEQUENCE [LARGE SCALE GENOMIC DNA]</scope>
    <source>
        <strain evidence="3 4">B856</strain>
    </source>
</reference>
<evidence type="ECO:0000313" key="4">
    <source>
        <dbReference type="Proteomes" id="UP000291116"/>
    </source>
</evidence>
<dbReference type="InterPro" id="IPR022935">
    <property type="entry name" value="ClpS"/>
</dbReference>
<evidence type="ECO:0000259" key="1">
    <source>
        <dbReference type="Pfam" id="PF02617"/>
    </source>
</evidence>
<protein>
    <recommendedName>
        <fullName evidence="1">Adaptor protein ClpS core domain-containing protein</fullName>
    </recommendedName>
</protein>
<feature type="domain" description="Adaptor protein ClpS core" evidence="1">
    <location>
        <begin position="96"/>
        <end position="159"/>
    </location>
</feature>
<evidence type="ECO:0000313" key="3">
    <source>
        <dbReference type="EMBL" id="VEU43025.1"/>
    </source>
</evidence>
<sequence>MVFSLFPRANNNNKKNPFWVALFALAVAVLSAGSSHGFTAPAASLARTHHHHASVPTAVLSAVADAPAKEKQKESTGVEIVKDEDVESDEKTGKNGWEIQLFNDPYNHRTFVAKCLCTICGKSDGESYQIMMQAHRNGMGVVGRYHYEIAELYYGSLRDEGLTVQMVEVDDE</sequence>
<organism evidence="3 4">
    <name type="scientific">Pseudo-nitzschia multistriata</name>
    <dbReference type="NCBI Taxonomy" id="183589"/>
    <lineage>
        <taxon>Eukaryota</taxon>
        <taxon>Sar</taxon>
        <taxon>Stramenopiles</taxon>
        <taxon>Ochrophyta</taxon>
        <taxon>Bacillariophyta</taxon>
        <taxon>Bacillariophyceae</taxon>
        <taxon>Bacillariophycidae</taxon>
        <taxon>Bacillariales</taxon>
        <taxon>Bacillariaceae</taxon>
        <taxon>Pseudo-nitzschia</taxon>
    </lineage>
</organism>
<accession>A0A448ZLY7</accession>
<dbReference type="GO" id="GO:0030163">
    <property type="term" value="P:protein catabolic process"/>
    <property type="evidence" value="ECO:0007669"/>
    <property type="project" value="InterPro"/>
</dbReference>
<name>A0A448ZLY7_9STRA</name>
<dbReference type="EMBL" id="CAACVS010000506">
    <property type="protein sequence ID" value="VEU43025.1"/>
    <property type="molecule type" value="Genomic_DNA"/>
</dbReference>
<dbReference type="Pfam" id="PF02617">
    <property type="entry name" value="ClpS"/>
    <property type="match status" value="1"/>
</dbReference>
<dbReference type="SUPFAM" id="SSF54736">
    <property type="entry name" value="ClpS-like"/>
    <property type="match status" value="1"/>
</dbReference>
<proteinExistence type="predicted"/>
<dbReference type="Gene3D" id="3.30.1390.10">
    <property type="match status" value="1"/>
</dbReference>
<dbReference type="InterPro" id="IPR014719">
    <property type="entry name" value="Ribosomal_bL12_C/ClpS-like"/>
</dbReference>
<dbReference type="Proteomes" id="UP000291116">
    <property type="component" value="Unassembled WGS sequence"/>
</dbReference>
<dbReference type="InterPro" id="IPR003769">
    <property type="entry name" value="ClpS_core"/>
</dbReference>
<keyword evidence="4" id="KW-1185">Reference proteome</keyword>
<dbReference type="PANTHER" id="PTHR33473">
    <property type="entry name" value="ATP-DEPENDENT CLP PROTEASE ADAPTER PROTEIN CLPS1, CHLOROPLASTIC"/>
    <property type="match status" value="1"/>
</dbReference>
<evidence type="ECO:0000313" key="2">
    <source>
        <dbReference type="EMBL" id="VEU42694.1"/>
    </source>
</evidence>
<gene>
    <name evidence="2" type="ORF">PSNMU_V1.4_AUG-EV-PASAV3_0096750</name>
    <name evidence="3" type="ORF">PSNMU_V1.4_AUG-EV-PASAV3_0100280</name>
</gene>